<keyword evidence="2" id="KW-1185">Reference proteome</keyword>
<sequence>MSDPTTDPYADHVEMANHWWWRPGWKVGTRFYAWHITLDGQDELHDLIDQYQEALKPFPTLDSIPREWRHITLQGLGHVEEVSDAQRDEAVEAVAARLRALPTIETTFDRSVIFREAIALKPSNPGAFAHLRNEVRAGIADAWGNTPEKPEGFRAHISVAYSNGVKSGAAIRRTLDTNARPPVAANFGEVSLIRMHRDREMYEWATEAEVSLGSSHQL</sequence>
<evidence type="ECO:0000313" key="2">
    <source>
        <dbReference type="Proteomes" id="UP000319514"/>
    </source>
</evidence>
<evidence type="ECO:0000313" key="1">
    <source>
        <dbReference type="EMBL" id="TQL58916.1"/>
    </source>
</evidence>
<proteinExistence type="predicted"/>
<accession>A0A542ZEZ4</accession>
<protein>
    <submittedName>
        <fullName evidence="1">2'-5' RNA ligase</fullName>
    </submittedName>
</protein>
<dbReference type="SUPFAM" id="SSF55144">
    <property type="entry name" value="LigT-like"/>
    <property type="match status" value="1"/>
</dbReference>
<dbReference type="Proteomes" id="UP000319514">
    <property type="component" value="Unassembled WGS sequence"/>
</dbReference>
<dbReference type="Pfam" id="PF13563">
    <property type="entry name" value="2_5_RNA_ligase2"/>
    <property type="match status" value="1"/>
</dbReference>
<comment type="caution">
    <text evidence="1">The sequence shown here is derived from an EMBL/GenBank/DDBJ whole genome shotgun (WGS) entry which is preliminary data.</text>
</comment>
<dbReference type="OrthoDB" id="4541754at2"/>
<dbReference type="AlphaFoldDB" id="A0A542ZEZ4"/>
<name>A0A542ZEZ4_9MICO</name>
<dbReference type="InterPro" id="IPR009097">
    <property type="entry name" value="Cyclic_Pdiesterase"/>
</dbReference>
<dbReference type="Gene3D" id="3.90.1140.10">
    <property type="entry name" value="Cyclic phosphodiesterase"/>
    <property type="match status" value="1"/>
</dbReference>
<keyword evidence="1" id="KW-0436">Ligase</keyword>
<gene>
    <name evidence="1" type="ORF">FB474_0257</name>
</gene>
<dbReference type="GO" id="GO:0016874">
    <property type="term" value="F:ligase activity"/>
    <property type="evidence" value="ECO:0007669"/>
    <property type="project" value="UniProtKB-KW"/>
</dbReference>
<reference evidence="1 2" key="1">
    <citation type="submission" date="2019-06" db="EMBL/GenBank/DDBJ databases">
        <title>Sequencing the genomes of 1000 actinobacteria strains.</title>
        <authorList>
            <person name="Klenk H.-P."/>
        </authorList>
    </citation>
    <scope>NUCLEOTIDE SEQUENCE [LARGE SCALE GENOMIC DNA]</scope>
    <source>
        <strain evidence="1 2">DSM 18082</strain>
    </source>
</reference>
<organism evidence="1 2">
    <name type="scientific">Oryzihumus leptocrescens</name>
    <dbReference type="NCBI Taxonomy" id="297536"/>
    <lineage>
        <taxon>Bacteria</taxon>
        <taxon>Bacillati</taxon>
        <taxon>Actinomycetota</taxon>
        <taxon>Actinomycetes</taxon>
        <taxon>Micrococcales</taxon>
        <taxon>Intrasporangiaceae</taxon>
        <taxon>Oryzihumus</taxon>
    </lineage>
</organism>
<dbReference type="RefSeq" id="WP_141786998.1">
    <property type="nucleotide sequence ID" value="NZ_BAAAKX010000003.1"/>
</dbReference>
<dbReference type="EMBL" id="VFOQ01000001">
    <property type="protein sequence ID" value="TQL58916.1"/>
    <property type="molecule type" value="Genomic_DNA"/>
</dbReference>